<organism evidence="1 2">
    <name type="scientific">Nonomuraea maheshkhaliensis</name>
    <dbReference type="NCBI Taxonomy" id="419590"/>
    <lineage>
        <taxon>Bacteria</taxon>
        <taxon>Bacillati</taxon>
        <taxon>Actinomycetota</taxon>
        <taxon>Actinomycetes</taxon>
        <taxon>Streptosporangiales</taxon>
        <taxon>Streptosporangiaceae</taxon>
        <taxon>Nonomuraea</taxon>
    </lineage>
</organism>
<accession>A0ABP4QVG8</accession>
<keyword evidence="2" id="KW-1185">Reference proteome</keyword>
<reference evidence="2" key="1">
    <citation type="journal article" date="2019" name="Int. J. Syst. Evol. Microbiol.">
        <title>The Global Catalogue of Microorganisms (GCM) 10K type strain sequencing project: providing services to taxonomists for standard genome sequencing and annotation.</title>
        <authorList>
            <consortium name="The Broad Institute Genomics Platform"/>
            <consortium name="The Broad Institute Genome Sequencing Center for Infectious Disease"/>
            <person name="Wu L."/>
            <person name="Ma J."/>
        </authorList>
    </citation>
    <scope>NUCLEOTIDE SEQUENCE [LARGE SCALE GENOMIC DNA]</scope>
    <source>
        <strain evidence="2">JCM 13929</strain>
    </source>
</reference>
<dbReference type="Proteomes" id="UP001500064">
    <property type="component" value="Unassembled WGS sequence"/>
</dbReference>
<protein>
    <recommendedName>
        <fullName evidence="3">FXSXX-COOH protein</fullName>
    </recommendedName>
</protein>
<gene>
    <name evidence="1" type="ORF">GCM10009733_020860</name>
</gene>
<comment type="caution">
    <text evidence="1">The sequence shown here is derived from an EMBL/GenBank/DDBJ whole genome shotgun (WGS) entry which is preliminary data.</text>
</comment>
<dbReference type="EMBL" id="BAAAMU010000011">
    <property type="protein sequence ID" value="GAA1624041.1"/>
    <property type="molecule type" value="Genomic_DNA"/>
</dbReference>
<evidence type="ECO:0008006" key="3">
    <source>
        <dbReference type="Google" id="ProtNLM"/>
    </source>
</evidence>
<proteinExistence type="predicted"/>
<evidence type="ECO:0000313" key="2">
    <source>
        <dbReference type="Proteomes" id="UP001500064"/>
    </source>
</evidence>
<sequence length="58" mass="6375">MSLTPDESEQIHRIAVADARLADVSVDTTPLAHLHEMNEDEAIEAIDSVNRAIMFDGL</sequence>
<dbReference type="RefSeq" id="WP_346103523.1">
    <property type="nucleotide sequence ID" value="NZ_BAAAMU010000011.1"/>
</dbReference>
<evidence type="ECO:0000313" key="1">
    <source>
        <dbReference type="EMBL" id="GAA1624041.1"/>
    </source>
</evidence>
<name>A0ABP4QVG8_9ACTN</name>